<sequence length="55" mass="5881">MLPSPPAFCPSAPVTSGNSQAQLGARQLSRVLQVSIRTYVKPQFPECLGPRGQGR</sequence>
<dbReference type="InParanoid" id="G3HXL8"/>
<accession>G3HXL8</accession>
<evidence type="ECO:0000313" key="2">
    <source>
        <dbReference type="EMBL" id="EGW06920.1"/>
    </source>
</evidence>
<evidence type="ECO:0000313" key="3">
    <source>
        <dbReference type="Proteomes" id="UP000001075"/>
    </source>
</evidence>
<reference evidence="3" key="1">
    <citation type="journal article" date="2011" name="Nat. Biotechnol.">
        <title>The genomic sequence of the Chinese hamster ovary (CHO)-K1 cell line.</title>
        <authorList>
            <person name="Xu X."/>
            <person name="Nagarajan H."/>
            <person name="Lewis N.E."/>
            <person name="Pan S."/>
            <person name="Cai Z."/>
            <person name="Liu X."/>
            <person name="Chen W."/>
            <person name="Xie M."/>
            <person name="Wang W."/>
            <person name="Hammond S."/>
            <person name="Andersen M.R."/>
            <person name="Neff N."/>
            <person name="Passarelli B."/>
            <person name="Koh W."/>
            <person name="Fan H.C."/>
            <person name="Wang J."/>
            <person name="Gui Y."/>
            <person name="Lee K.H."/>
            <person name="Betenbaugh M.J."/>
            <person name="Quake S.R."/>
            <person name="Famili I."/>
            <person name="Palsson B.O."/>
            <person name="Wang J."/>
        </authorList>
    </citation>
    <scope>NUCLEOTIDE SEQUENCE [LARGE SCALE GENOMIC DNA]</scope>
    <source>
        <strain evidence="3">CHO K1 cell line</strain>
    </source>
</reference>
<dbReference type="AlphaFoldDB" id="G3HXL8"/>
<feature type="region of interest" description="Disordered" evidence="1">
    <location>
        <begin position="1"/>
        <end position="21"/>
    </location>
</feature>
<evidence type="ECO:0000256" key="1">
    <source>
        <dbReference type="SAM" id="MobiDB-lite"/>
    </source>
</evidence>
<dbReference type="Proteomes" id="UP000001075">
    <property type="component" value="Unassembled WGS sequence"/>
</dbReference>
<name>G3HXL8_CRIGR</name>
<protein>
    <submittedName>
        <fullName evidence="2">Uncharacterized protein</fullName>
    </submittedName>
</protein>
<proteinExistence type="predicted"/>
<dbReference type="EMBL" id="JH000882">
    <property type="protein sequence ID" value="EGW06920.1"/>
    <property type="molecule type" value="Genomic_DNA"/>
</dbReference>
<organism evidence="2 3">
    <name type="scientific">Cricetulus griseus</name>
    <name type="common">Chinese hamster</name>
    <name type="synonym">Cricetulus barabensis griseus</name>
    <dbReference type="NCBI Taxonomy" id="10029"/>
    <lineage>
        <taxon>Eukaryota</taxon>
        <taxon>Metazoa</taxon>
        <taxon>Chordata</taxon>
        <taxon>Craniata</taxon>
        <taxon>Vertebrata</taxon>
        <taxon>Euteleostomi</taxon>
        <taxon>Mammalia</taxon>
        <taxon>Eutheria</taxon>
        <taxon>Euarchontoglires</taxon>
        <taxon>Glires</taxon>
        <taxon>Rodentia</taxon>
        <taxon>Myomorpha</taxon>
        <taxon>Muroidea</taxon>
        <taxon>Cricetidae</taxon>
        <taxon>Cricetinae</taxon>
        <taxon>Cricetulus</taxon>
    </lineage>
</organism>
<gene>
    <name evidence="2" type="ORF">I79_015745</name>
</gene>